<evidence type="ECO:0000256" key="1">
    <source>
        <dbReference type="ARBA" id="ARBA00022898"/>
    </source>
</evidence>
<name>A0ABY7GAJ7_MYAAR</name>
<dbReference type="Proteomes" id="UP001164746">
    <property type="component" value="Chromosome 17"/>
</dbReference>
<evidence type="ECO:0000313" key="3">
    <source>
        <dbReference type="Proteomes" id="UP001164746"/>
    </source>
</evidence>
<dbReference type="PANTHER" id="PTHR43092:SF2">
    <property type="entry name" value="HERCYNYLCYSTEINE SULFOXIDE LYASE"/>
    <property type="match status" value="1"/>
</dbReference>
<keyword evidence="3" id="KW-1185">Reference proteome</keyword>
<keyword evidence="1" id="KW-0663">Pyridoxal phosphate</keyword>
<proteinExistence type="predicted"/>
<accession>A0ABY7GAJ7</accession>
<protein>
    <submittedName>
        <fullName evidence="2">Uncharacterized protein</fullName>
    </submittedName>
</protein>
<dbReference type="EMBL" id="CP111028">
    <property type="protein sequence ID" value="WAR30584.1"/>
    <property type="molecule type" value="Genomic_DNA"/>
</dbReference>
<evidence type="ECO:0000313" key="2">
    <source>
        <dbReference type="EMBL" id="WAR30584.1"/>
    </source>
</evidence>
<reference evidence="2" key="1">
    <citation type="submission" date="2022-11" db="EMBL/GenBank/DDBJ databases">
        <title>Centuries of genome instability and evolution in soft-shell clam transmissible cancer (bioRxiv).</title>
        <authorList>
            <person name="Hart S.F.M."/>
            <person name="Yonemitsu M.A."/>
            <person name="Giersch R.M."/>
            <person name="Beal B.F."/>
            <person name="Arriagada G."/>
            <person name="Davis B.W."/>
            <person name="Ostrander E.A."/>
            <person name="Goff S.P."/>
            <person name="Metzger M.J."/>
        </authorList>
    </citation>
    <scope>NUCLEOTIDE SEQUENCE</scope>
    <source>
        <strain evidence="2">MELC-2E11</strain>
        <tissue evidence="2">Siphon/mantle</tissue>
    </source>
</reference>
<sequence>CPMETQNNEMLLKDVPEFGNEIRKEFMLRKNSDVITTYTKQLREKCVEYLEDLWETSRLPVPESMVAPNLQMVQLPYIPKFSERPDMYGDLQKLILDQFDIQTYIHTVNGQLYARVSTQIYNTFDDYVKLGNAILNIAREE</sequence>
<feature type="non-terminal residue" evidence="2">
    <location>
        <position position="141"/>
    </location>
</feature>
<organism evidence="2 3">
    <name type="scientific">Mya arenaria</name>
    <name type="common">Soft-shell clam</name>
    <dbReference type="NCBI Taxonomy" id="6604"/>
    <lineage>
        <taxon>Eukaryota</taxon>
        <taxon>Metazoa</taxon>
        <taxon>Spiralia</taxon>
        <taxon>Lophotrochozoa</taxon>
        <taxon>Mollusca</taxon>
        <taxon>Bivalvia</taxon>
        <taxon>Autobranchia</taxon>
        <taxon>Heteroconchia</taxon>
        <taxon>Euheterodonta</taxon>
        <taxon>Imparidentia</taxon>
        <taxon>Neoheterodontei</taxon>
        <taxon>Myida</taxon>
        <taxon>Myoidea</taxon>
        <taxon>Myidae</taxon>
        <taxon>Mya</taxon>
    </lineage>
</organism>
<dbReference type="PANTHER" id="PTHR43092">
    <property type="entry name" value="L-CYSTEINE DESULFHYDRASE"/>
    <property type="match status" value="1"/>
</dbReference>
<gene>
    <name evidence="2" type="ORF">MAR_033126</name>
</gene>